<reference evidence="3 4" key="1">
    <citation type="submission" date="2019-03" db="EMBL/GenBank/DDBJ databases">
        <title>Genomic Encyclopedia of Archaeal and Bacterial Type Strains, Phase II (KMG-II): from individual species to whole genera.</title>
        <authorList>
            <person name="Goeker M."/>
        </authorList>
    </citation>
    <scope>NUCLEOTIDE SEQUENCE [LARGE SCALE GENOMIC DNA]</scope>
    <source>
        <strain evidence="3 4">DSM 24782</strain>
    </source>
</reference>
<evidence type="ECO:0000256" key="1">
    <source>
        <dbReference type="ARBA" id="ARBA00008791"/>
    </source>
</evidence>
<evidence type="ECO:0000313" key="3">
    <source>
        <dbReference type="EMBL" id="TDS76887.1"/>
    </source>
</evidence>
<comment type="similarity">
    <text evidence="1">Belongs to the universal stress protein A family.</text>
</comment>
<name>A0A4R7FKL4_9MICO</name>
<feature type="domain" description="UspA" evidence="2">
    <location>
        <begin position="133"/>
        <end position="261"/>
    </location>
</feature>
<sequence>MFEDVVIGWDAGPSAREAADWALDRELGARHRLLRVLDHEPLDRFGRSIPRVELQEAVDELQRERPRLRLLGEFTRGDVERELVRRTGRDVLLVLGGGAGAHDVRWTLPARVARAARGPVVVVPQGATARTGPVVVGVDGTASSRAALLRAAAIAGLDGSPLVLVHAWEALVEDGDAASGISVGEHAEILGAAADEAASAAPDLPIEPRLVHGTAAEALLDAGRAASLVLLGRSARLAPRALLLGSVARAVLAGSPVPVLLTGAQDLPAAARRRVAHDAVAGRP</sequence>
<dbReference type="RefSeq" id="WP_133766035.1">
    <property type="nucleotide sequence ID" value="NZ_BAAARP010000002.1"/>
</dbReference>
<gene>
    <name evidence="3" type="ORF">CLV52_1826</name>
</gene>
<dbReference type="InterPro" id="IPR006015">
    <property type="entry name" value="Universal_stress_UspA"/>
</dbReference>
<dbReference type="Proteomes" id="UP000295344">
    <property type="component" value="Unassembled WGS sequence"/>
</dbReference>
<evidence type="ECO:0000313" key="4">
    <source>
        <dbReference type="Proteomes" id="UP000295344"/>
    </source>
</evidence>
<dbReference type="PRINTS" id="PR01438">
    <property type="entry name" value="UNVRSLSTRESS"/>
</dbReference>
<keyword evidence="4" id="KW-1185">Reference proteome</keyword>
<dbReference type="SUPFAM" id="SSF52402">
    <property type="entry name" value="Adenine nucleotide alpha hydrolases-like"/>
    <property type="match status" value="2"/>
</dbReference>
<dbReference type="AlphaFoldDB" id="A0A4R7FKL4"/>
<comment type="caution">
    <text evidence="3">The sequence shown here is derived from an EMBL/GenBank/DDBJ whole genome shotgun (WGS) entry which is preliminary data.</text>
</comment>
<dbReference type="EMBL" id="SOAM01000002">
    <property type="protein sequence ID" value="TDS76887.1"/>
    <property type="molecule type" value="Genomic_DNA"/>
</dbReference>
<organism evidence="3 4">
    <name type="scientific">Amnibacterium kyonggiense</name>
    <dbReference type="NCBI Taxonomy" id="595671"/>
    <lineage>
        <taxon>Bacteria</taxon>
        <taxon>Bacillati</taxon>
        <taxon>Actinomycetota</taxon>
        <taxon>Actinomycetes</taxon>
        <taxon>Micrococcales</taxon>
        <taxon>Microbacteriaceae</taxon>
        <taxon>Amnibacterium</taxon>
    </lineage>
</organism>
<dbReference type="PANTHER" id="PTHR46268">
    <property type="entry name" value="STRESS RESPONSE PROTEIN NHAX"/>
    <property type="match status" value="1"/>
</dbReference>
<dbReference type="Gene3D" id="3.40.50.620">
    <property type="entry name" value="HUPs"/>
    <property type="match status" value="2"/>
</dbReference>
<protein>
    <submittedName>
        <fullName evidence="3">Nucleotide-binding universal stress UspA family protein</fullName>
    </submittedName>
</protein>
<dbReference type="CDD" id="cd00293">
    <property type="entry name" value="USP-like"/>
    <property type="match status" value="1"/>
</dbReference>
<dbReference type="OrthoDB" id="9772177at2"/>
<proteinExistence type="inferred from homology"/>
<dbReference type="PANTHER" id="PTHR46268:SF6">
    <property type="entry name" value="UNIVERSAL STRESS PROTEIN UP12"/>
    <property type="match status" value="1"/>
</dbReference>
<dbReference type="InterPro" id="IPR014729">
    <property type="entry name" value="Rossmann-like_a/b/a_fold"/>
</dbReference>
<dbReference type="Pfam" id="PF00582">
    <property type="entry name" value="Usp"/>
    <property type="match status" value="1"/>
</dbReference>
<accession>A0A4R7FKL4</accession>
<dbReference type="InterPro" id="IPR006016">
    <property type="entry name" value="UspA"/>
</dbReference>
<evidence type="ECO:0000259" key="2">
    <source>
        <dbReference type="Pfam" id="PF00582"/>
    </source>
</evidence>